<dbReference type="EMBL" id="BAAABX010000035">
    <property type="protein sequence ID" value="GAA0409351.1"/>
    <property type="molecule type" value="Genomic_DNA"/>
</dbReference>
<reference evidence="3" key="1">
    <citation type="journal article" date="2019" name="Int. J. Syst. Evol. Microbiol.">
        <title>The Global Catalogue of Microorganisms (GCM) 10K type strain sequencing project: providing services to taxonomists for standard genome sequencing and annotation.</title>
        <authorList>
            <consortium name="The Broad Institute Genomics Platform"/>
            <consortium name="The Broad Institute Genome Sequencing Center for Infectious Disease"/>
            <person name="Wu L."/>
            <person name="Ma J."/>
        </authorList>
    </citation>
    <scope>NUCLEOTIDE SEQUENCE [LARGE SCALE GENOMIC DNA]</scope>
    <source>
        <strain evidence="3">JCM 4788</strain>
    </source>
</reference>
<keyword evidence="3" id="KW-1185">Reference proteome</keyword>
<sequence length="172" mass="20246">MPQKKQPGFAELLASTDRAAVHLELRDVYGDNPRFAAWRQGRRTDWDDRASWWHSFHEQIRQAVDRGVVIRRARVVSEPVSEYIRWEHYVTRANIEAGEQVRWLPRWRATDLLLPPNDFWVFDDRLARTHHFAGDGSHVADEFSSDPVLVKKLSSGFESVWERAIPHEKYEV</sequence>
<name>A0ABP3ILG8_9ACTN</name>
<dbReference type="Proteomes" id="UP001500879">
    <property type="component" value="Unassembled WGS sequence"/>
</dbReference>
<dbReference type="InterPro" id="IPR049244">
    <property type="entry name" value="DUF6879"/>
</dbReference>
<evidence type="ECO:0000313" key="2">
    <source>
        <dbReference type="EMBL" id="GAA0409351.1"/>
    </source>
</evidence>
<proteinExistence type="predicted"/>
<accession>A0ABP3ILG8</accession>
<evidence type="ECO:0000313" key="3">
    <source>
        <dbReference type="Proteomes" id="UP001500879"/>
    </source>
</evidence>
<protein>
    <recommendedName>
        <fullName evidence="1">DUF6879 domain-containing protein</fullName>
    </recommendedName>
</protein>
<feature type="domain" description="DUF6879" evidence="1">
    <location>
        <begin position="9"/>
        <end position="170"/>
    </location>
</feature>
<dbReference type="RefSeq" id="WP_344024808.1">
    <property type="nucleotide sequence ID" value="NZ_BAAABX010000035.1"/>
</dbReference>
<comment type="caution">
    <text evidence="2">The sequence shown here is derived from an EMBL/GenBank/DDBJ whole genome shotgun (WGS) entry which is preliminary data.</text>
</comment>
<evidence type="ECO:0000259" key="1">
    <source>
        <dbReference type="Pfam" id="PF21806"/>
    </source>
</evidence>
<gene>
    <name evidence="2" type="ORF">GCM10010357_33030</name>
</gene>
<organism evidence="2 3">
    <name type="scientific">Streptomyces luteireticuli</name>
    <dbReference type="NCBI Taxonomy" id="173858"/>
    <lineage>
        <taxon>Bacteria</taxon>
        <taxon>Bacillati</taxon>
        <taxon>Actinomycetota</taxon>
        <taxon>Actinomycetes</taxon>
        <taxon>Kitasatosporales</taxon>
        <taxon>Streptomycetaceae</taxon>
        <taxon>Streptomyces</taxon>
    </lineage>
</organism>
<dbReference type="Pfam" id="PF21806">
    <property type="entry name" value="DUF6879"/>
    <property type="match status" value="1"/>
</dbReference>